<dbReference type="AlphaFoldDB" id="A0A8J2SBH5"/>
<comment type="caution">
    <text evidence="8">The sequence shown here is derived from an EMBL/GenBank/DDBJ whole genome shotgun (WGS) entry which is preliminary data.</text>
</comment>
<evidence type="ECO:0000256" key="5">
    <source>
        <dbReference type="ARBA" id="ARBA00023136"/>
    </source>
</evidence>
<dbReference type="PANTHER" id="PTHR13353">
    <property type="entry name" value="TRANSMEMBRANE PROTEIN 19"/>
    <property type="match status" value="1"/>
</dbReference>
<gene>
    <name evidence="8" type="ORF">PECAL_2P02350</name>
</gene>
<accession>A0A8J2SBH5</accession>
<feature type="chain" id="PRO_5035220056" description="Transmembrane protein 19" evidence="7">
    <location>
        <begin position="17"/>
        <end position="337"/>
    </location>
</feature>
<dbReference type="Pfam" id="PF01940">
    <property type="entry name" value="DUF92"/>
    <property type="match status" value="1"/>
</dbReference>
<keyword evidence="9" id="KW-1185">Reference proteome</keyword>
<dbReference type="EMBL" id="CAKKNE010000002">
    <property type="protein sequence ID" value="CAH0367221.1"/>
    <property type="molecule type" value="Genomic_DNA"/>
</dbReference>
<sequence length="337" mass="35057">MHCQLLLAICLGTASSLQPLQQRVRPPFSVKQRVRTPFSQPTMALQPLMQQIGRTTLGTAVAYKVAKGGHKRGSLNEDGAVAAFAVAAGAFSCSFRSGITLLCFYKTGSMLTKYGAAVKQKLEDDYVAGEGQRGAGQVLACSAIAVACAILRRVFVGTDGPLSLGVGELECLGNRLTLAFVAFFGCCAGDTYASELGILSKAPPRLVTKPWQMAKPGTNGGISALGTAASAAGGIAMGLCHGLFMFPLSLRDVAALAYVGLLAGAGGSLVDSLLGATVQASYFCSEKQKIVKRPTATTTHVSGLPILSNEMVNFVSTALVAWAAYAAPRRLLLRFAT</sequence>
<protein>
    <recommendedName>
        <fullName evidence="10">Transmembrane protein 19</fullName>
    </recommendedName>
</protein>
<evidence type="ECO:0008006" key="10">
    <source>
        <dbReference type="Google" id="ProtNLM"/>
    </source>
</evidence>
<evidence type="ECO:0000256" key="7">
    <source>
        <dbReference type="SAM" id="SignalP"/>
    </source>
</evidence>
<feature type="transmembrane region" description="Helical" evidence="6">
    <location>
        <begin position="256"/>
        <end position="283"/>
    </location>
</feature>
<evidence type="ECO:0000256" key="1">
    <source>
        <dbReference type="ARBA" id="ARBA00004141"/>
    </source>
</evidence>
<keyword evidence="4 6" id="KW-1133">Transmembrane helix</keyword>
<proteinExistence type="inferred from homology"/>
<organism evidence="8 9">
    <name type="scientific">Pelagomonas calceolata</name>
    <dbReference type="NCBI Taxonomy" id="35677"/>
    <lineage>
        <taxon>Eukaryota</taxon>
        <taxon>Sar</taxon>
        <taxon>Stramenopiles</taxon>
        <taxon>Ochrophyta</taxon>
        <taxon>Pelagophyceae</taxon>
        <taxon>Pelagomonadales</taxon>
        <taxon>Pelagomonadaceae</taxon>
        <taxon>Pelagomonas</taxon>
    </lineage>
</organism>
<dbReference type="InterPro" id="IPR002794">
    <property type="entry name" value="DUF92_TMEM19"/>
</dbReference>
<evidence type="ECO:0000256" key="2">
    <source>
        <dbReference type="ARBA" id="ARBA00009012"/>
    </source>
</evidence>
<evidence type="ECO:0000256" key="3">
    <source>
        <dbReference type="ARBA" id="ARBA00022692"/>
    </source>
</evidence>
<dbReference type="OrthoDB" id="30881at2759"/>
<evidence type="ECO:0000256" key="4">
    <source>
        <dbReference type="ARBA" id="ARBA00022989"/>
    </source>
</evidence>
<keyword evidence="3 6" id="KW-0812">Transmembrane</keyword>
<keyword evidence="5 6" id="KW-0472">Membrane</keyword>
<reference evidence="8" key="1">
    <citation type="submission" date="2021-11" db="EMBL/GenBank/DDBJ databases">
        <authorList>
            <consortium name="Genoscope - CEA"/>
            <person name="William W."/>
        </authorList>
    </citation>
    <scope>NUCLEOTIDE SEQUENCE</scope>
</reference>
<dbReference type="Proteomes" id="UP000789595">
    <property type="component" value="Unassembled WGS sequence"/>
</dbReference>
<keyword evidence="7" id="KW-0732">Signal</keyword>
<dbReference type="GO" id="GO:0016020">
    <property type="term" value="C:membrane"/>
    <property type="evidence" value="ECO:0007669"/>
    <property type="project" value="UniProtKB-SubCell"/>
</dbReference>
<feature type="signal peptide" evidence="7">
    <location>
        <begin position="1"/>
        <end position="16"/>
    </location>
</feature>
<evidence type="ECO:0000313" key="9">
    <source>
        <dbReference type="Proteomes" id="UP000789595"/>
    </source>
</evidence>
<dbReference type="PANTHER" id="PTHR13353:SF5">
    <property type="entry name" value="TRANSMEMBRANE PROTEIN 19"/>
    <property type="match status" value="1"/>
</dbReference>
<evidence type="ECO:0000256" key="6">
    <source>
        <dbReference type="SAM" id="Phobius"/>
    </source>
</evidence>
<evidence type="ECO:0000313" key="8">
    <source>
        <dbReference type="EMBL" id="CAH0367221.1"/>
    </source>
</evidence>
<feature type="transmembrane region" description="Helical" evidence="6">
    <location>
        <begin position="220"/>
        <end position="244"/>
    </location>
</feature>
<comment type="subcellular location">
    <subcellularLocation>
        <location evidence="1">Membrane</location>
        <topology evidence="1">Multi-pass membrane protein</topology>
    </subcellularLocation>
</comment>
<name>A0A8J2SBH5_9STRA</name>
<comment type="similarity">
    <text evidence="2">Belongs to the TMEM19 family.</text>
</comment>